<dbReference type="GO" id="GO:0006589">
    <property type="term" value="P:octopamine biosynthetic process"/>
    <property type="evidence" value="ECO:0007669"/>
    <property type="project" value="TreeGrafter"/>
</dbReference>
<dbReference type="GO" id="GO:0005615">
    <property type="term" value="C:extracellular space"/>
    <property type="evidence" value="ECO:0007669"/>
    <property type="project" value="TreeGrafter"/>
</dbReference>
<keyword evidence="7" id="KW-0503">Monooxygenase</keyword>
<keyword evidence="8" id="KW-1015">Disulfide bond</keyword>
<keyword evidence="6" id="KW-0186">Copper</keyword>
<evidence type="ECO:0000259" key="13">
    <source>
        <dbReference type="PROSITE" id="PS50836"/>
    </source>
</evidence>
<dbReference type="PANTHER" id="PTHR10157">
    <property type="entry name" value="DOPAMINE BETA HYDROXYLASE RELATED"/>
    <property type="match status" value="1"/>
</dbReference>
<dbReference type="RefSeq" id="XP_054843605.1">
    <property type="nucleotide sequence ID" value="XM_054987630.1"/>
</dbReference>
<dbReference type="InterPro" id="IPR000945">
    <property type="entry name" value="DBH-like"/>
</dbReference>
<evidence type="ECO:0000256" key="4">
    <source>
        <dbReference type="ARBA" id="ARBA00022729"/>
    </source>
</evidence>
<evidence type="ECO:0000256" key="1">
    <source>
        <dbReference type="ARBA" id="ARBA00001973"/>
    </source>
</evidence>
<dbReference type="InterPro" id="IPR008977">
    <property type="entry name" value="PHM/PNGase_F_dom_sf"/>
</dbReference>
<dbReference type="InterPro" id="IPR045266">
    <property type="entry name" value="DOH_DOMON"/>
</dbReference>
<evidence type="ECO:0000256" key="12">
    <source>
        <dbReference type="SAM" id="SignalP"/>
    </source>
</evidence>
<dbReference type="SUPFAM" id="SSF49742">
    <property type="entry name" value="PHM/PNGase F"/>
    <property type="match status" value="2"/>
</dbReference>
<dbReference type="InterPro" id="IPR014783">
    <property type="entry name" value="Cu2_ascorb_mOase_CS-2"/>
</dbReference>
<accession>A0AA97L5P0</accession>
<dbReference type="Pfam" id="PF03712">
    <property type="entry name" value="Cu2_monoox_C"/>
    <property type="match status" value="1"/>
</dbReference>
<organism evidence="14 15">
    <name type="scientific">Eublepharis macularius</name>
    <name type="common">Leopard gecko</name>
    <name type="synonym">Cyrtodactylus macularius</name>
    <dbReference type="NCBI Taxonomy" id="481883"/>
    <lineage>
        <taxon>Eukaryota</taxon>
        <taxon>Metazoa</taxon>
        <taxon>Chordata</taxon>
        <taxon>Craniata</taxon>
        <taxon>Vertebrata</taxon>
        <taxon>Euteleostomi</taxon>
        <taxon>Lepidosauria</taxon>
        <taxon>Squamata</taxon>
        <taxon>Bifurcata</taxon>
        <taxon>Gekkota</taxon>
        <taxon>Eublepharidae</taxon>
        <taxon>Eublepharinae</taxon>
        <taxon>Eublepharis</taxon>
    </lineage>
</organism>
<dbReference type="InterPro" id="IPR014784">
    <property type="entry name" value="Cu2_ascorb_mOase-like_C"/>
</dbReference>
<evidence type="ECO:0000256" key="9">
    <source>
        <dbReference type="ARBA" id="ARBA00023180"/>
    </source>
</evidence>
<dbReference type="GO" id="GO:0030667">
    <property type="term" value="C:secretory granule membrane"/>
    <property type="evidence" value="ECO:0007669"/>
    <property type="project" value="TreeGrafter"/>
</dbReference>
<dbReference type="GO" id="GO:0042420">
    <property type="term" value="P:dopamine catabolic process"/>
    <property type="evidence" value="ECO:0007669"/>
    <property type="project" value="TreeGrafter"/>
</dbReference>
<evidence type="ECO:0000256" key="7">
    <source>
        <dbReference type="ARBA" id="ARBA00023033"/>
    </source>
</evidence>
<evidence type="ECO:0000256" key="8">
    <source>
        <dbReference type="ARBA" id="ARBA00023157"/>
    </source>
</evidence>
<dbReference type="GeneID" id="129335192"/>
<keyword evidence="3" id="KW-0479">Metal-binding</keyword>
<dbReference type="Proteomes" id="UP001190640">
    <property type="component" value="Chromosome 8"/>
</dbReference>
<dbReference type="FunFam" id="2.60.120.230:FF:000001">
    <property type="entry name" value="Monooxygenase, DBH-like 1"/>
    <property type="match status" value="1"/>
</dbReference>
<evidence type="ECO:0000256" key="6">
    <source>
        <dbReference type="ARBA" id="ARBA00023008"/>
    </source>
</evidence>
<dbReference type="Gene3D" id="2.60.120.310">
    <property type="entry name" value="Copper type II, ascorbate-dependent monooxygenase, N-terminal domain"/>
    <property type="match status" value="1"/>
</dbReference>
<comment type="cofactor">
    <cofactor evidence="1">
        <name>Cu(2+)</name>
        <dbReference type="ChEBI" id="CHEBI:29036"/>
    </cofactor>
</comment>
<evidence type="ECO:0000256" key="10">
    <source>
        <dbReference type="SAM" id="MobiDB-lite"/>
    </source>
</evidence>
<dbReference type="FunFam" id="2.60.120.310:FF:000006">
    <property type="entry name" value="Monooxygenase, DBH-like 2, pseudogene"/>
    <property type="match status" value="1"/>
</dbReference>
<dbReference type="PRINTS" id="PR00767">
    <property type="entry name" value="DBMONOXGNASE"/>
</dbReference>
<evidence type="ECO:0000313" key="15">
    <source>
        <dbReference type="RefSeq" id="XP_054843605.1"/>
    </source>
</evidence>
<keyword evidence="11" id="KW-1133">Transmembrane helix</keyword>
<dbReference type="PANTHER" id="PTHR10157:SF31">
    <property type="entry name" value="DBH-LIKE MONOOXYGENASE PROTEIN 2-RELATED"/>
    <property type="match status" value="1"/>
</dbReference>
<dbReference type="SMART" id="SM00664">
    <property type="entry name" value="DoH"/>
    <property type="match status" value="1"/>
</dbReference>
<dbReference type="KEGG" id="emc:129335192"/>
<dbReference type="CDD" id="cd09631">
    <property type="entry name" value="DOMON_DOH"/>
    <property type="match status" value="1"/>
</dbReference>
<feature type="signal peptide" evidence="12">
    <location>
        <begin position="1"/>
        <end position="22"/>
    </location>
</feature>
<dbReference type="InterPro" id="IPR036939">
    <property type="entry name" value="Cu2_ascorb_mOase_N_sf"/>
</dbReference>
<reference evidence="15" key="1">
    <citation type="submission" date="2025-08" db="UniProtKB">
        <authorList>
            <consortium name="RefSeq"/>
        </authorList>
    </citation>
    <scope>IDENTIFICATION</scope>
    <source>
        <tissue evidence="15">Blood</tissue>
    </source>
</reference>
<evidence type="ECO:0000256" key="11">
    <source>
        <dbReference type="SAM" id="Phobius"/>
    </source>
</evidence>
<evidence type="ECO:0000256" key="2">
    <source>
        <dbReference type="ARBA" id="ARBA00010676"/>
    </source>
</evidence>
<dbReference type="InterPro" id="IPR028460">
    <property type="entry name" value="Tbh/DBH"/>
</dbReference>
<protein>
    <submittedName>
        <fullName evidence="15">DBH-like monooxygenase protein 2</fullName>
    </submittedName>
</protein>
<dbReference type="AlphaFoldDB" id="A0AA97L5P0"/>
<evidence type="ECO:0000256" key="5">
    <source>
        <dbReference type="ARBA" id="ARBA00023002"/>
    </source>
</evidence>
<dbReference type="Gene3D" id="2.60.120.230">
    <property type="match status" value="1"/>
</dbReference>
<dbReference type="PROSITE" id="PS00085">
    <property type="entry name" value="CU2_MONOOXYGENASE_2"/>
    <property type="match status" value="1"/>
</dbReference>
<keyword evidence="11" id="KW-0812">Transmembrane</keyword>
<keyword evidence="11" id="KW-0472">Membrane</keyword>
<dbReference type="InterPro" id="IPR024548">
    <property type="entry name" value="Cu2_monoox_C"/>
</dbReference>
<evidence type="ECO:0000256" key="3">
    <source>
        <dbReference type="ARBA" id="ARBA00022723"/>
    </source>
</evidence>
<proteinExistence type="inferred from homology"/>
<sequence length="643" mass="72265">MLSHSCLKSLLFLMSTWGLCSSHSSPRPLRFSAFLDPTQQIHLRWDHDSKELMTFELEVQSTGWVAFGFTTHGQLPGGDVVIGGVLPDGNMYFSDWHIVDEHTIVEDESQDYKLLSMNQDETSTTITFQRYFQTCDAHDQPITGDTLRVISGFGPDDTIDFFKGKLIHKSLFLMLYLNENQLNTPKEYYVYDLKLDDFPIPEDDTTYACTFIPFPRVKTKHHIYKFEAVITPRNETMVHHILVYACGNASVLPAGVSDCYGADPDFALCSQIVVGWAVGGGVYMFPNETGISIGTPRDAQWIRLEVHYSNFNYISGLIDNSGIRLYYTPELRPYDMGVLQTGLFTFPIHFLPPGVEAFNSYGLCNSSRFEELNGTPVPDLHIFGYLLHTHLAGRGVRGVHYRDGKQLRILCEDNKYDFNLQETRGLKEVVTFKAGDEFLVECRYQTLDRTSLTFGGPSTLNEMCLAFLFYYPRNNISSCMGYPNIQFVAHELGQPAADAMEGMMAINLVEWDNNTAKKAEKACKEADQIVILKTIDEVVVNETGFIRDIIEHEPAPCKAIFGNGLSAEPEGQARYQPAVTSRALNAKAILPSPALLVIYLGFTSLLTFSLCPLKVSQAQTRNRRKHQQPSGWTGGLSLPSMQQ</sequence>
<evidence type="ECO:0000313" key="14">
    <source>
        <dbReference type="Proteomes" id="UP001190640"/>
    </source>
</evidence>
<gene>
    <name evidence="15" type="primary">LOC129335192</name>
</gene>
<feature type="transmembrane region" description="Helical" evidence="11">
    <location>
        <begin position="594"/>
        <end position="615"/>
    </location>
</feature>
<dbReference type="Pfam" id="PF01082">
    <property type="entry name" value="Cu2_monooxygen"/>
    <property type="match status" value="1"/>
</dbReference>
<feature type="domain" description="DOMON" evidence="13">
    <location>
        <begin position="39"/>
        <end position="154"/>
    </location>
</feature>
<dbReference type="GO" id="GO:0042421">
    <property type="term" value="P:norepinephrine biosynthetic process"/>
    <property type="evidence" value="ECO:0007669"/>
    <property type="project" value="TreeGrafter"/>
</dbReference>
<dbReference type="GO" id="GO:0004500">
    <property type="term" value="F:dopamine beta-monooxygenase activity"/>
    <property type="evidence" value="ECO:0007669"/>
    <property type="project" value="InterPro"/>
</dbReference>
<dbReference type="PROSITE" id="PS50836">
    <property type="entry name" value="DOMON"/>
    <property type="match status" value="1"/>
</dbReference>
<dbReference type="Pfam" id="PF03351">
    <property type="entry name" value="DOMON"/>
    <property type="match status" value="1"/>
</dbReference>
<dbReference type="InterPro" id="IPR005018">
    <property type="entry name" value="DOMON_domain"/>
</dbReference>
<comment type="similarity">
    <text evidence="2">Belongs to the copper type II ascorbate-dependent monooxygenase family.</text>
</comment>
<keyword evidence="9" id="KW-0325">Glycoprotein</keyword>
<keyword evidence="14" id="KW-1185">Reference proteome</keyword>
<dbReference type="InterPro" id="IPR000323">
    <property type="entry name" value="Cu2_ascorb_mOase_N"/>
</dbReference>
<feature type="region of interest" description="Disordered" evidence="10">
    <location>
        <begin position="619"/>
        <end position="643"/>
    </location>
</feature>
<feature type="chain" id="PRO_5041663964" evidence="12">
    <location>
        <begin position="23"/>
        <end position="643"/>
    </location>
</feature>
<dbReference type="GO" id="GO:0005507">
    <property type="term" value="F:copper ion binding"/>
    <property type="evidence" value="ECO:0007669"/>
    <property type="project" value="InterPro"/>
</dbReference>
<keyword evidence="4 12" id="KW-0732">Signal</keyword>
<name>A0AA97L5P0_EUBMA</name>
<keyword evidence="5" id="KW-0560">Oxidoreductase</keyword>